<evidence type="ECO:0000313" key="6">
    <source>
        <dbReference type="EMBL" id="AWW39401.1"/>
    </source>
</evidence>
<dbReference type="KEGG" id="scad:DN051_24360"/>
<dbReference type="GO" id="GO:0016301">
    <property type="term" value="F:kinase activity"/>
    <property type="evidence" value="ECO:0007669"/>
    <property type="project" value="UniProtKB-KW"/>
</dbReference>
<dbReference type="GO" id="GO:0003723">
    <property type="term" value="F:RNA binding"/>
    <property type="evidence" value="ECO:0007669"/>
    <property type="project" value="InterPro"/>
</dbReference>
<evidence type="ECO:0000313" key="7">
    <source>
        <dbReference type="Proteomes" id="UP000249616"/>
    </source>
</evidence>
<dbReference type="PROSITE" id="PS50921">
    <property type="entry name" value="ANTAR"/>
    <property type="match status" value="1"/>
</dbReference>
<dbReference type="InterPro" id="IPR036388">
    <property type="entry name" value="WH-like_DNA-bd_sf"/>
</dbReference>
<dbReference type="EMBL" id="CP030073">
    <property type="protein sequence ID" value="AWW39401.1"/>
    <property type="molecule type" value="Genomic_DNA"/>
</dbReference>
<dbReference type="SUPFAM" id="SSF52172">
    <property type="entry name" value="CheY-like"/>
    <property type="match status" value="1"/>
</dbReference>
<dbReference type="AlphaFoldDB" id="A0A2Z4J2D2"/>
<dbReference type="InterPro" id="IPR005561">
    <property type="entry name" value="ANTAR"/>
</dbReference>
<reference evidence="6 7" key="1">
    <citation type="journal article" date="2019" name="Int. J. Syst. Evol. Microbiol.">
        <title>Streptomyces cadmiisoli sp. nov., a novel actinomycete isolated from cadmium-contaminated soil.</title>
        <authorList>
            <person name="Li K."/>
            <person name="Tang X."/>
            <person name="Zhao J."/>
            <person name="Guo Y."/>
            <person name="Tang Y."/>
            <person name="Gao J."/>
        </authorList>
    </citation>
    <scope>NUCLEOTIDE SEQUENCE [LARGE SCALE GENOMIC DNA]</scope>
    <source>
        <strain evidence="6 7">ZFG47</strain>
    </source>
</reference>
<dbReference type="RefSeq" id="WP_053762995.1">
    <property type="nucleotide sequence ID" value="NZ_CBDRHE010000014.1"/>
</dbReference>
<organism evidence="6 7">
    <name type="scientific">Streptomyces cadmiisoli</name>
    <dbReference type="NCBI Taxonomy" id="2184053"/>
    <lineage>
        <taxon>Bacteria</taxon>
        <taxon>Bacillati</taxon>
        <taxon>Actinomycetota</taxon>
        <taxon>Actinomycetes</taxon>
        <taxon>Kitasatosporales</taxon>
        <taxon>Streptomycetaceae</taxon>
        <taxon>Streptomyces</taxon>
        <taxon>Streptomyces aurantiacus group</taxon>
    </lineage>
</organism>
<keyword evidence="1" id="KW-0808">Transferase</keyword>
<dbReference type="Gene3D" id="1.10.10.10">
    <property type="entry name" value="Winged helix-like DNA-binding domain superfamily/Winged helix DNA-binding domain"/>
    <property type="match status" value="1"/>
</dbReference>
<evidence type="ECO:0000259" key="5">
    <source>
        <dbReference type="PROSITE" id="PS50921"/>
    </source>
</evidence>
<name>A0A2Z4J2D2_9ACTN</name>
<dbReference type="Pfam" id="PF13185">
    <property type="entry name" value="GAF_2"/>
    <property type="match status" value="1"/>
</dbReference>
<dbReference type="SUPFAM" id="SSF55781">
    <property type="entry name" value="GAF domain-like"/>
    <property type="match status" value="1"/>
</dbReference>
<protein>
    <submittedName>
        <fullName evidence="6">ANTAR domain-containing protein</fullName>
    </submittedName>
</protein>
<feature type="domain" description="ANTAR" evidence="5">
    <location>
        <begin position="176"/>
        <end position="237"/>
    </location>
</feature>
<evidence type="ECO:0000256" key="3">
    <source>
        <dbReference type="ARBA" id="ARBA00023015"/>
    </source>
</evidence>
<dbReference type="Pfam" id="PF03861">
    <property type="entry name" value="ANTAR"/>
    <property type="match status" value="1"/>
</dbReference>
<keyword evidence="4" id="KW-0804">Transcription</keyword>
<dbReference type="InterPro" id="IPR029016">
    <property type="entry name" value="GAF-like_dom_sf"/>
</dbReference>
<evidence type="ECO:0000256" key="4">
    <source>
        <dbReference type="ARBA" id="ARBA00023163"/>
    </source>
</evidence>
<dbReference type="PIRSF" id="PIRSF036625">
    <property type="entry name" value="GAF_ANTAR"/>
    <property type="match status" value="1"/>
</dbReference>
<evidence type="ECO:0000256" key="1">
    <source>
        <dbReference type="ARBA" id="ARBA00022679"/>
    </source>
</evidence>
<keyword evidence="7" id="KW-1185">Reference proteome</keyword>
<keyword evidence="2" id="KW-0418">Kinase</keyword>
<evidence type="ECO:0000256" key="2">
    <source>
        <dbReference type="ARBA" id="ARBA00022777"/>
    </source>
</evidence>
<keyword evidence="3" id="KW-0805">Transcription regulation</keyword>
<gene>
    <name evidence="6" type="ORF">DN051_24360</name>
</gene>
<proteinExistence type="predicted"/>
<accession>A0A2Z4J2D2</accession>
<dbReference type="Gene3D" id="3.30.450.40">
    <property type="match status" value="1"/>
</dbReference>
<dbReference type="InterPro" id="IPR011006">
    <property type="entry name" value="CheY-like_superfamily"/>
</dbReference>
<dbReference type="SMART" id="SM00065">
    <property type="entry name" value="GAF"/>
    <property type="match status" value="1"/>
</dbReference>
<dbReference type="InterPro" id="IPR012074">
    <property type="entry name" value="GAF_ANTAR"/>
</dbReference>
<dbReference type="Proteomes" id="UP000249616">
    <property type="component" value="Chromosome"/>
</dbReference>
<dbReference type="InterPro" id="IPR003018">
    <property type="entry name" value="GAF"/>
</dbReference>
<sequence>MHRTPRELRLAAALVEASDTLADDFDTGRQLRRLADHCVELLAARAAGVMVIDDGRAVTLTGSGPEQEPALDLLRAQADGGPCWDCYASGQALAPVSVGAAHAAGRWPEFTERALRHGVGSAFAVPLRGHGRTLGALAVFRSGPAGHPRPDAVPDVRVAQVLADGTALGLGNHDRYARCRTRAGQLQEALSSRVRIEQAKGMLAERWNTDVDAAFAALRQYARRHRLPLDRVARAVVERAVDL</sequence>
<dbReference type="SMART" id="SM01012">
    <property type="entry name" value="ANTAR"/>
    <property type="match status" value="1"/>
</dbReference>